<organism evidence="1 2">
    <name type="scientific">Coraliomargarita sinensis</name>
    <dbReference type="NCBI Taxonomy" id="2174842"/>
    <lineage>
        <taxon>Bacteria</taxon>
        <taxon>Pseudomonadati</taxon>
        <taxon>Verrucomicrobiota</taxon>
        <taxon>Opitutia</taxon>
        <taxon>Puniceicoccales</taxon>
        <taxon>Coraliomargaritaceae</taxon>
        <taxon>Coraliomargarita</taxon>
    </lineage>
</organism>
<dbReference type="InParanoid" id="A0A317ZP67"/>
<dbReference type="AlphaFoldDB" id="A0A317ZP67"/>
<dbReference type="OrthoDB" id="9837250at2"/>
<dbReference type="RefSeq" id="WP_110129746.1">
    <property type="nucleotide sequence ID" value="NZ_QHJQ01000001.1"/>
</dbReference>
<proteinExistence type="predicted"/>
<evidence type="ECO:0000313" key="1">
    <source>
        <dbReference type="EMBL" id="PXA05668.1"/>
    </source>
</evidence>
<keyword evidence="2" id="KW-1185">Reference proteome</keyword>
<gene>
    <name evidence="1" type="ORF">DDZ13_01995</name>
</gene>
<reference evidence="1 2" key="1">
    <citation type="submission" date="2018-05" db="EMBL/GenBank/DDBJ databases">
        <title>Coraliomargarita sinensis sp. nov., isolated from a marine solar saltern.</title>
        <authorList>
            <person name="Zhou L.Y."/>
        </authorList>
    </citation>
    <scope>NUCLEOTIDE SEQUENCE [LARGE SCALE GENOMIC DNA]</scope>
    <source>
        <strain evidence="1 2">WN38</strain>
    </source>
</reference>
<protein>
    <submittedName>
        <fullName evidence="1">Uncharacterized protein</fullName>
    </submittedName>
</protein>
<dbReference type="EMBL" id="QHJQ01000001">
    <property type="protein sequence ID" value="PXA05668.1"/>
    <property type="molecule type" value="Genomic_DNA"/>
</dbReference>
<comment type="caution">
    <text evidence="1">The sequence shown here is derived from an EMBL/GenBank/DDBJ whole genome shotgun (WGS) entry which is preliminary data.</text>
</comment>
<accession>A0A317ZP67</accession>
<evidence type="ECO:0000313" key="2">
    <source>
        <dbReference type="Proteomes" id="UP000247099"/>
    </source>
</evidence>
<dbReference type="Proteomes" id="UP000247099">
    <property type="component" value="Unassembled WGS sequence"/>
</dbReference>
<name>A0A317ZP67_9BACT</name>
<sequence length="162" mass="18431">MHHRLVNYLRDNRDQIIENWLTEVEIPAAIGSGNGDGGVVPYEFFTSAFDTVLEILEHGSAAKSSTDVFHLNRFLGITCDCKERCFGGRACMELHDSGLKAFMSVFEDSWDAEHEFNELDRECNKDLINHALSGFFGREIDLCHHKTFRSDCPFVAHHPTRP</sequence>